<dbReference type="AlphaFoldDB" id="A0A9P6YWT2"/>
<dbReference type="PANTHER" id="PTHR11360">
    <property type="entry name" value="MONOCARBOXYLATE TRANSPORTER"/>
    <property type="match status" value="1"/>
</dbReference>
<dbReference type="InterPro" id="IPR050327">
    <property type="entry name" value="Proton-linked_MCT"/>
</dbReference>
<dbReference type="CDD" id="cd17355">
    <property type="entry name" value="MFS_YcxA_like"/>
    <property type="match status" value="1"/>
</dbReference>
<protein>
    <recommendedName>
        <fullName evidence="4">Major facilitator superfamily (MFS) profile domain-containing protein</fullName>
    </recommendedName>
</protein>
<evidence type="ECO:0000259" key="4">
    <source>
        <dbReference type="PROSITE" id="PS50850"/>
    </source>
</evidence>
<dbReference type="PANTHER" id="PTHR11360:SF284">
    <property type="entry name" value="EG:103B4.3 PROTEIN-RELATED"/>
    <property type="match status" value="1"/>
</dbReference>
<comment type="caution">
    <text evidence="5">The sequence shown here is derived from an EMBL/GenBank/DDBJ whole genome shotgun (WGS) entry which is preliminary data.</text>
</comment>
<dbReference type="InterPro" id="IPR020846">
    <property type="entry name" value="MFS_dom"/>
</dbReference>
<dbReference type="PROSITE" id="PS50850">
    <property type="entry name" value="MFS"/>
    <property type="match status" value="1"/>
</dbReference>
<dbReference type="EMBL" id="JAANIU010002025">
    <property type="protein sequence ID" value="KAG1565666.1"/>
    <property type="molecule type" value="Genomic_DNA"/>
</dbReference>
<feature type="transmembrane region" description="Helical" evidence="3">
    <location>
        <begin position="45"/>
        <end position="64"/>
    </location>
</feature>
<proteinExistence type="inferred from homology"/>
<feature type="transmembrane region" description="Helical" evidence="3">
    <location>
        <begin position="332"/>
        <end position="351"/>
    </location>
</feature>
<keyword evidence="3" id="KW-1133">Transmembrane helix</keyword>
<feature type="transmembrane region" description="Helical" evidence="3">
    <location>
        <begin position="136"/>
        <end position="157"/>
    </location>
</feature>
<feature type="transmembrane region" description="Helical" evidence="3">
    <location>
        <begin position="99"/>
        <end position="124"/>
    </location>
</feature>
<dbReference type="GO" id="GO:0016020">
    <property type="term" value="C:membrane"/>
    <property type="evidence" value="ECO:0007669"/>
    <property type="project" value="UniProtKB-SubCell"/>
</dbReference>
<dbReference type="Proteomes" id="UP000740926">
    <property type="component" value="Unassembled WGS sequence"/>
</dbReference>
<evidence type="ECO:0000256" key="1">
    <source>
        <dbReference type="ARBA" id="ARBA00004141"/>
    </source>
</evidence>
<feature type="transmembrane region" description="Helical" evidence="3">
    <location>
        <begin position="363"/>
        <end position="386"/>
    </location>
</feature>
<feature type="domain" description="Major facilitator superfamily (MFS) profile" evidence="4">
    <location>
        <begin position="1"/>
        <end position="414"/>
    </location>
</feature>
<dbReference type="Gene3D" id="1.20.1250.20">
    <property type="entry name" value="MFS general substrate transporter like domains"/>
    <property type="match status" value="1"/>
</dbReference>
<evidence type="ECO:0000256" key="3">
    <source>
        <dbReference type="SAM" id="Phobius"/>
    </source>
</evidence>
<keyword evidence="3" id="KW-0472">Membrane</keyword>
<keyword evidence="6" id="KW-1185">Reference proteome</keyword>
<accession>A0A9P6YWT2</accession>
<gene>
    <name evidence="5" type="ORF">G6F50_009857</name>
</gene>
<evidence type="ECO:0000313" key="5">
    <source>
        <dbReference type="EMBL" id="KAG1565666.1"/>
    </source>
</evidence>
<feature type="transmembrane region" description="Helical" evidence="3">
    <location>
        <begin position="277"/>
        <end position="300"/>
    </location>
</feature>
<comment type="subcellular location">
    <subcellularLocation>
        <location evidence="1">Membrane</location>
        <topology evidence="1">Multi-pass membrane protein</topology>
    </subcellularLocation>
</comment>
<feature type="transmembrane region" description="Helical" evidence="3">
    <location>
        <begin position="163"/>
        <end position="187"/>
    </location>
</feature>
<reference evidence="5 6" key="1">
    <citation type="journal article" date="2020" name="Microb. Genom.">
        <title>Genetic diversity of clinical and environmental Mucorales isolates obtained from an investigation of mucormycosis cases among solid organ transplant recipients.</title>
        <authorList>
            <person name="Nguyen M.H."/>
            <person name="Kaul D."/>
            <person name="Muto C."/>
            <person name="Cheng S.J."/>
            <person name="Richter R.A."/>
            <person name="Bruno V.M."/>
            <person name="Liu G."/>
            <person name="Beyhan S."/>
            <person name="Sundermann A.J."/>
            <person name="Mounaud S."/>
            <person name="Pasculle A.W."/>
            <person name="Nierman W.C."/>
            <person name="Driscoll E."/>
            <person name="Cumbie R."/>
            <person name="Clancy C.J."/>
            <person name="Dupont C.L."/>
        </authorList>
    </citation>
    <scope>NUCLEOTIDE SEQUENCE [LARGE SCALE GENOMIC DNA]</scope>
    <source>
        <strain evidence="5 6">GL24</strain>
    </source>
</reference>
<sequence>MIESPLVSCIAGCAMLWMSFGIRQTFGVYLIPVTQETGWDRSTFSIAAALLQLLWGFSQPFIVYFAEEKVGFGKTIFVACILYAVGCFLLYASSSLSGLFIFGMGAMIGISTGGNSFPIILASIGRRFPRSSKHQSIAFGIVASFGSFGQGCFLPIVRAMITYIGWKMSFIVLGAIMVAFAPLAYLLQTIPPKSQLIFEKDKLEEQLAVVDSKKIAQEQEIIEDNSAPDIKTAIVEALSSPVFILITLGFSVCGFHVAFLVTHFPAYLQGQGISSSLAAWTISIIGLGSMIGTIIAGYLSSIIEPRFVLMGIFFVRAILIIIIVFIPNSVTTTVIFSVLFGPVLLSTVPVTTKFIGDSFGQKYLGTLSSLAFVGHQIASFLGAYVAGVVYDKMHDYTRICVNQFPMVGFEFKLA</sequence>
<dbReference type="Pfam" id="PF07690">
    <property type="entry name" value="MFS_1"/>
    <property type="match status" value="1"/>
</dbReference>
<dbReference type="GO" id="GO:0022857">
    <property type="term" value="F:transmembrane transporter activity"/>
    <property type="evidence" value="ECO:0007669"/>
    <property type="project" value="InterPro"/>
</dbReference>
<name>A0A9P6YWT2_9FUNG</name>
<evidence type="ECO:0000256" key="2">
    <source>
        <dbReference type="ARBA" id="ARBA00006727"/>
    </source>
</evidence>
<feature type="transmembrane region" description="Helical" evidence="3">
    <location>
        <begin position="76"/>
        <end position="93"/>
    </location>
</feature>
<dbReference type="InterPro" id="IPR011701">
    <property type="entry name" value="MFS"/>
</dbReference>
<comment type="similarity">
    <text evidence="2">Belongs to the major facilitator superfamily. Monocarboxylate porter (TC 2.A.1.13) family.</text>
</comment>
<dbReference type="InterPro" id="IPR036259">
    <property type="entry name" value="MFS_trans_sf"/>
</dbReference>
<feature type="transmembrane region" description="Helical" evidence="3">
    <location>
        <begin position="242"/>
        <end position="265"/>
    </location>
</feature>
<keyword evidence="3" id="KW-0812">Transmembrane</keyword>
<dbReference type="SUPFAM" id="SSF103473">
    <property type="entry name" value="MFS general substrate transporter"/>
    <property type="match status" value="1"/>
</dbReference>
<organism evidence="5 6">
    <name type="scientific">Rhizopus delemar</name>
    <dbReference type="NCBI Taxonomy" id="936053"/>
    <lineage>
        <taxon>Eukaryota</taxon>
        <taxon>Fungi</taxon>
        <taxon>Fungi incertae sedis</taxon>
        <taxon>Mucoromycota</taxon>
        <taxon>Mucoromycotina</taxon>
        <taxon>Mucoromycetes</taxon>
        <taxon>Mucorales</taxon>
        <taxon>Mucorineae</taxon>
        <taxon>Rhizopodaceae</taxon>
        <taxon>Rhizopus</taxon>
    </lineage>
</organism>
<feature type="transmembrane region" description="Helical" evidence="3">
    <location>
        <begin position="307"/>
        <end position="326"/>
    </location>
</feature>
<evidence type="ECO:0000313" key="6">
    <source>
        <dbReference type="Proteomes" id="UP000740926"/>
    </source>
</evidence>